<keyword evidence="3" id="KW-1185">Reference proteome</keyword>
<dbReference type="Proteomes" id="UP000019276">
    <property type="component" value="Unassembled WGS sequence"/>
</dbReference>
<dbReference type="AlphaFoldDB" id="W7QWW9"/>
<comment type="caution">
    <text evidence="2">The sequence shown here is derived from an EMBL/GenBank/DDBJ whole genome shotgun (WGS) entry which is preliminary data.</text>
</comment>
<reference evidence="2 3" key="1">
    <citation type="journal article" date="2014" name="Genome Announc.">
        <title>Draft Genome Sequence of the Agar-Degrading Bacterium Catenovulum sp. Strain DS-2, Isolated from Intestines of Haliotis diversicolor.</title>
        <authorList>
            <person name="Shan D."/>
            <person name="Li X."/>
            <person name="Gu Z."/>
            <person name="Wei G."/>
            <person name="Gao Z."/>
            <person name="Shao Z."/>
        </authorList>
    </citation>
    <scope>NUCLEOTIDE SEQUENCE [LARGE SCALE GENOMIC DNA]</scope>
    <source>
        <strain evidence="2 3">DS-2</strain>
    </source>
</reference>
<accession>W7QWW9</accession>
<dbReference type="eggNOG" id="COG3391">
    <property type="taxonomic scope" value="Bacteria"/>
</dbReference>
<dbReference type="InterPro" id="IPR011048">
    <property type="entry name" value="Haem_d1_sf"/>
</dbReference>
<dbReference type="SUPFAM" id="SSF51004">
    <property type="entry name" value="C-terminal (heme d1) domain of cytochrome cd1-nitrite reductase"/>
    <property type="match status" value="1"/>
</dbReference>
<dbReference type="RefSeq" id="WP_035014792.1">
    <property type="nucleotide sequence ID" value="NZ_ARZY01000019.1"/>
</dbReference>
<keyword evidence="1" id="KW-0732">Signal</keyword>
<feature type="signal peptide" evidence="1">
    <location>
        <begin position="1"/>
        <end position="25"/>
    </location>
</feature>
<name>W7QWW9_9ALTE</name>
<feature type="chain" id="PRO_5004898663" evidence="1">
    <location>
        <begin position="26"/>
        <end position="464"/>
    </location>
</feature>
<keyword evidence="2" id="KW-0449">Lipoprotein</keyword>
<evidence type="ECO:0000313" key="2">
    <source>
        <dbReference type="EMBL" id="EWH09770.1"/>
    </source>
</evidence>
<dbReference type="OrthoDB" id="60524at2"/>
<gene>
    <name evidence="2" type="ORF">DS2_10803</name>
</gene>
<proteinExistence type="predicted"/>
<dbReference type="PATRIC" id="fig|1328313.3.peg.2208"/>
<dbReference type="STRING" id="1328313.DS2_10803"/>
<evidence type="ECO:0000313" key="3">
    <source>
        <dbReference type="Proteomes" id="UP000019276"/>
    </source>
</evidence>
<sequence length="464" mass="50557">MNNQFKLNALASALAVLALASCGDAETNIVEKDSIEKPDEHDDHGDEYTIESMGRLAVLSAENAQVSILDLDTNSSIDSFSLTHTSNSLYASAGYRYAVITSRTNDYVGFIDGGLWREDHVAHLHDYKQQPSMSDYELTASRPTHVVTHDGQLAVFYDGDAESSAAASVQVISDTDIAGSQTNVNTLTYTINMHGVAEPRGEHLLSTIRRDDVESTSAAKILPDQVGVYHAHDGEFELEQTFGVTCPDLHGAAQNEEFVLFGCSDGVLMAEENEQGFSASKIANIDDLHGGRIGTLYGHEDSELFIGIAAAHGGNTATLLAVNPEENSMSVLEWQPTDGIRPAAYSFANHGEYFLVLETNGTLNILEQHVHDGSIEWEHHKAIDVRDGDTTAIPDGMSFSLTVAQNGHYAYVADPVAKHVVQIDLETFEESAEIDLGFAPSQITWLGIAEEEHEDHDEHDHHDH</sequence>
<evidence type="ECO:0000256" key="1">
    <source>
        <dbReference type="SAM" id="SignalP"/>
    </source>
</evidence>
<dbReference type="PROSITE" id="PS51257">
    <property type="entry name" value="PROKAR_LIPOPROTEIN"/>
    <property type="match status" value="1"/>
</dbReference>
<dbReference type="EMBL" id="ARZY01000019">
    <property type="protein sequence ID" value="EWH09770.1"/>
    <property type="molecule type" value="Genomic_DNA"/>
</dbReference>
<protein>
    <submittedName>
        <fullName evidence="2">Putative lipoprotein</fullName>
    </submittedName>
</protein>
<organism evidence="2 3">
    <name type="scientific">Catenovulum agarivorans DS-2</name>
    <dbReference type="NCBI Taxonomy" id="1328313"/>
    <lineage>
        <taxon>Bacteria</taxon>
        <taxon>Pseudomonadati</taxon>
        <taxon>Pseudomonadota</taxon>
        <taxon>Gammaproteobacteria</taxon>
        <taxon>Alteromonadales</taxon>
        <taxon>Alteromonadaceae</taxon>
        <taxon>Catenovulum</taxon>
    </lineage>
</organism>